<dbReference type="OrthoDB" id="9807403at2"/>
<comment type="domain">
    <text evidence="6">The N-terminal region contains the highly conserved SGGXDS motif, predicted to be a P-loop motif involved in ATP binding.</text>
</comment>
<keyword evidence="2 6" id="KW-0819">tRNA processing</keyword>
<dbReference type="InterPro" id="IPR011063">
    <property type="entry name" value="TilS/TtcA_N"/>
</dbReference>
<protein>
    <recommendedName>
        <fullName evidence="6">tRNA(Ile)-lysidine synthase</fullName>
        <ecNumber evidence="6">6.3.4.19</ecNumber>
    </recommendedName>
    <alternativeName>
        <fullName evidence="6">tRNA(Ile)-2-lysyl-cytidine synthase</fullName>
    </alternativeName>
    <alternativeName>
        <fullName evidence="6">tRNA(Ile)-lysidine synthetase</fullName>
    </alternativeName>
</protein>
<keyword evidence="4 6" id="KW-0067">ATP-binding</keyword>
<accession>A0A2R8BBV5</accession>
<comment type="function">
    <text evidence="6">Ligates lysine onto the cytidine present at position 34 of the AUA codon-specific tRNA(Ile) that contains the anticodon CAU, in an ATP-dependent manner. Cytidine is converted to lysidine, thus changing the amino acid specificity of the tRNA from methionine to isoleucine.</text>
</comment>
<evidence type="ECO:0000313" key="9">
    <source>
        <dbReference type="Proteomes" id="UP000244880"/>
    </source>
</evidence>
<evidence type="ECO:0000313" key="8">
    <source>
        <dbReference type="EMBL" id="SPH20522.1"/>
    </source>
</evidence>
<evidence type="ECO:0000256" key="3">
    <source>
        <dbReference type="ARBA" id="ARBA00022741"/>
    </source>
</evidence>
<keyword evidence="3 6" id="KW-0547">Nucleotide-binding</keyword>
<dbReference type="PANTHER" id="PTHR43033">
    <property type="entry name" value="TRNA(ILE)-LYSIDINE SYNTHASE-RELATED"/>
    <property type="match status" value="1"/>
</dbReference>
<evidence type="ECO:0000256" key="4">
    <source>
        <dbReference type="ARBA" id="ARBA00022840"/>
    </source>
</evidence>
<evidence type="ECO:0000259" key="7">
    <source>
        <dbReference type="Pfam" id="PF01171"/>
    </source>
</evidence>
<dbReference type="Proteomes" id="UP000244880">
    <property type="component" value="Unassembled WGS sequence"/>
</dbReference>
<evidence type="ECO:0000256" key="6">
    <source>
        <dbReference type="HAMAP-Rule" id="MF_01161"/>
    </source>
</evidence>
<dbReference type="EMBL" id="OMOR01000001">
    <property type="protein sequence ID" value="SPH20522.1"/>
    <property type="molecule type" value="Genomic_DNA"/>
</dbReference>
<dbReference type="InterPro" id="IPR012094">
    <property type="entry name" value="tRNA_Ile_lys_synt"/>
</dbReference>
<dbReference type="SUPFAM" id="SSF52402">
    <property type="entry name" value="Adenine nucleotide alpha hydrolases-like"/>
    <property type="match status" value="1"/>
</dbReference>
<keyword evidence="1 6" id="KW-0436">Ligase</keyword>
<dbReference type="AlphaFoldDB" id="A0A2R8BBV5"/>
<organism evidence="8 9">
    <name type="scientific">Ascidiaceihabitans donghaensis</name>
    <dbReference type="NCBI Taxonomy" id="1510460"/>
    <lineage>
        <taxon>Bacteria</taxon>
        <taxon>Pseudomonadati</taxon>
        <taxon>Pseudomonadota</taxon>
        <taxon>Alphaproteobacteria</taxon>
        <taxon>Rhodobacterales</taxon>
        <taxon>Paracoccaceae</taxon>
        <taxon>Ascidiaceihabitans</taxon>
    </lineage>
</organism>
<dbReference type="NCBIfam" id="TIGR02432">
    <property type="entry name" value="lysidine_TilS_N"/>
    <property type="match status" value="1"/>
</dbReference>
<feature type="domain" description="tRNA(Ile)-lysidine/2-thiocytidine synthase N-terminal" evidence="7">
    <location>
        <begin position="22"/>
        <end position="200"/>
    </location>
</feature>
<sequence length="416" mass="45955">MNKADLSDAFAQQLLPKPPSKLGVAVSGGGDSVALLSLAAIFAEEHGIELHVISIDHGLRADAYQELKLVTQMCADIGCQHHLEYWSGWDGGGNLQDRARVARYELMGDWAAGNGISVVLLGHTANDQAETLMMRLARGAGVDGLSAMSARRMQNGVTWVRPLLGITRRDLRSYLQSEGLVWAEDPSNEDRDYERIRMRDALRILEPLGFSTENLTAVADQMSQARAALNWQTFLAAREVVEVSHGAVCFNMKVYRTLPVEISRRLLVHALGWLSNAEYPPRRNAVEVARHSIRDGVGHTLHGCQIQREGNTLWIYREFNAIKDLTSDIGDAWDDRWYVEGEEEDPVYRVRALGADGLAKTKDWRELGVPRAALMVTPGVFLNGELIAAPAVEDTDEWSVELEGGADGFFGALLSH</sequence>
<dbReference type="CDD" id="cd01992">
    <property type="entry name" value="TilS_N"/>
    <property type="match status" value="1"/>
</dbReference>
<dbReference type="EC" id="6.3.4.19" evidence="6"/>
<keyword evidence="6" id="KW-0963">Cytoplasm</keyword>
<evidence type="ECO:0000256" key="2">
    <source>
        <dbReference type="ARBA" id="ARBA00022694"/>
    </source>
</evidence>
<evidence type="ECO:0000256" key="5">
    <source>
        <dbReference type="ARBA" id="ARBA00048539"/>
    </source>
</evidence>
<dbReference type="GO" id="GO:0006400">
    <property type="term" value="P:tRNA modification"/>
    <property type="evidence" value="ECO:0007669"/>
    <property type="project" value="UniProtKB-UniRule"/>
</dbReference>
<feature type="binding site" evidence="6">
    <location>
        <begin position="27"/>
        <end position="32"/>
    </location>
    <ligand>
        <name>ATP</name>
        <dbReference type="ChEBI" id="CHEBI:30616"/>
    </ligand>
</feature>
<proteinExistence type="inferred from homology"/>
<dbReference type="PANTHER" id="PTHR43033:SF5">
    <property type="entry name" value="TRNA(ILE)-LYSIDINE SYNTHETASE"/>
    <property type="match status" value="1"/>
</dbReference>
<dbReference type="RefSeq" id="WP_108827724.1">
    <property type="nucleotide sequence ID" value="NZ_OMOR01000001.1"/>
</dbReference>
<dbReference type="GO" id="GO:0005524">
    <property type="term" value="F:ATP binding"/>
    <property type="evidence" value="ECO:0007669"/>
    <property type="project" value="UniProtKB-UniRule"/>
</dbReference>
<dbReference type="GO" id="GO:0005737">
    <property type="term" value="C:cytoplasm"/>
    <property type="evidence" value="ECO:0007669"/>
    <property type="project" value="UniProtKB-SubCell"/>
</dbReference>
<comment type="subcellular location">
    <subcellularLocation>
        <location evidence="6">Cytoplasm</location>
    </subcellularLocation>
</comment>
<keyword evidence="9" id="KW-1185">Reference proteome</keyword>
<comment type="similarity">
    <text evidence="6">Belongs to the tRNA(Ile)-lysidine synthase family.</text>
</comment>
<dbReference type="Pfam" id="PF01171">
    <property type="entry name" value="ATP_bind_3"/>
    <property type="match status" value="1"/>
</dbReference>
<dbReference type="GO" id="GO:0032267">
    <property type="term" value="F:tRNA(Ile)-lysidine synthase activity"/>
    <property type="evidence" value="ECO:0007669"/>
    <property type="project" value="UniProtKB-EC"/>
</dbReference>
<comment type="catalytic activity">
    <reaction evidence="5 6">
        <text>cytidine(34) in tRNA(Ile2) + L-lysine + ATP = lysidine(34) in tRNA(Ile2) + AMP + diphosphate + H(+)</text>
        <dbReference type="Rhea" id="RHEA:43744"/>
        <dbReference type="Rhea" id="RHEA-COMP:10625"/>
        <dbReference type="Rhea" id="RHEA-COMP:10670"/>
        <dbReference type="ChEBI" id="CHEBI:15378"/>
        <dbReference type="ChEBI" id="CHEBI:30616"/>
        <dbReference type="ChEBI" id="CHEBI:32551"/>
        <dbReference type="ChEBI" id="CHEBI:33019"/>
        <dbReference type="ChEBI" id="CHEBI:82748"/>
        <dbReference type="ChEBI" id="CHEBI:83665"/>
        <dbReference type="ChEBI" id="CHEBI:456215"/>
        <dbReference type="EC" id="6.3.4.19"/>
    </reaction>
</comment>
<dbReference type="InterPro" id="IPR014729">
    <property type="entry name" value="Rossmann-like_a/b/a_fold"/>
</dbReference>
<gene>
    <name evidence="6 8" type="primary">tilS</name>
    <name evidence="8" type="ORF">ASD8599_01259</name>
</gene>
<reference evidence="8 9" key="1">
    <citation type="submission" date="2018-03" db="EMBL/GenBank/DDBJ databases">
        <authorList>
            <person name="Keele B.F."/>
        </authorList>
    </citation>
    <scope>NUCLEOTIDE SEQUENCE [LARGE SCALE GENOMIC DNA]</scope>
    <source>
        <strain evidence="8 9">CECT 8599</strain>
    </source>
</reference>
<dbReference type="InterPro" id="IPR012795">
    <property type="entry name" value="tRNA_Ile_lys_synt_N"/>
</dbReference>
<name>A0A2R8BBV5_9RHOB</name>
<evidence type="ECO:0000256" key="1">
    <source>
        <dbReference type="ARBA" id="ARBA00022598"/>
    </source>
</evidence>
<dbReference type="Gene3D" id="3.40.50.620">
    <property type="entry name" value="HUPs"/>
    <property type="match status" value="1"/>
</dbReference>
<dbReference type="HAMAP" id="MF_01161">
    <property type="entry name" value="tRNA_Ile_lys_synt"/>
    <property type="match status" value="1"/>
</dbReference>